<dbReference type="Gene3D" id="1.20.1250.20">
    <property type="entry name" value="MFS general substrate transporter like domains"/>
    <property type="match status" value="1"/>
</dbReference>
<organism evidence="2 3">
    <name type="scientific">Clostridium boliviensis</name>
    <dbReference type="NCBI Taxonomy" id="318465"/>
    <lineage>
        <taxon>Bacteria</taxon>
        <taxon>Bacillati</taxon>
        <taxon>Bacillota</taxon>
        <taxon>Clostridia</taxon>
        <taxon>Eubacteriales</taxon>
        <taxon>Clostridiaceae</taxon>
        <taxon>Clostridium</taxon>
    </lineage>
</organism>
<dbReference type="SUPFAM" id="SSF103473">
    <property type="entry name" value="MFS general substrate transporter"/>
    <property type="match status" value="1"/>
</dbReference>
<feature type="transmembrane region" description="Helical" evidence="1">
    <location>
        <begin position="284"/>
        <end position="301"/>
    </location>
</feature>
<feature type="transmembrane region" description="Helical" evidence="1">
    <location>
        <begin position="437"/>
        <end position="462"/>
    </location>
</feature>
<dbReference type="Pfam" id="PF13347">
    <property type="entry name" value="MFS_2"/>
    <property type="match status" value="1"/>
</dbReference>
<feature type="transmembrane region" description="Helical" evidence="1">
    <location>
        <begin position="37"/>
        <end position="61"/>
    </location>
</feature>
<feature type="transmembrane region" description="Helical" evidence="1">
    <location>
        <begin position="190"/>
        <end position="209"/>
    </location>
</feature>
<name>A0ABU4GNA2_9CLOT</name>
<dbReference type="EMBL" id="JAWONS010000240">
    <property type="protein sequence ID" value="MDW2799073.1"/>
    <property type="molecule type" value="Genomic_DNA"/>
</dbReference>
<dbReference type="InterPro" id="IPR036259">
    <property type="entry name" value="MFS_trans_sf"/>
</dbReference>
<feature type="transmembrane region" description="Helical" evidence="1">
    <location>
        <begin position="254"/>
        <end position="272"/>
    </location>
</feature>
<dbReference type="PANTHER" id="PTHR11328:SF24">
    <property type="entry name" value="MAJOR FACILITATOR SUPERFAMILY (MFS) PROFILE DOMAIN-CONTAINING PROTEIN"/>
    <property type="match status" value="1"/>
</dbReference>
<evidence type="ECO:0000313" key="3">
    <source>
        <dbReference type="Proteomes" id="UP001276854"/>
    </source>
</evidence>
<protein>
    <submittedName>
        <fullName evidence="2">MFS transporter</fullName>
    </submittedName>
</protein>
<keyword evidence="1" id="KW-0472">Membrane</keyword>
<reference evidence="2 3" key="1">
    <citation type="submission" date="2023-10" db="EMBL/GenBank/DDBJ databases">
        <title>A novel Glycoside Hydrolase 43-Like Enzyme from Clostrdium boliviensis is an Endo-xylanase, and a Candidate for Xylooligosaccharides Production from Different Xylan Substrates.</title>
        <authorList>
            <person name="Alvarez M.T."/>
            <person name="Rocabado-Villegas L.R."/>
            <person name="Salas-Veizaga D.M."/>
            <person name="Linares-Pasten J.A."/>
            <person name="Gudmundsdottir E.E."/>
            <person name="Hreggvidsson G.O."/>
            <person name="Adlercreutz P."/>
            <person name="Nordberg Karlsson E."/>
        </authorList>
    </citation>
    <scope>NUCLEOTIDE SEQUENCE [LARGE SCALE GENOMIC DNA]</scope>
    <source>
        <strain evidence="2 3">E-1</strain>
    </source>
</reference>
<evidence type="ECO:0000313" key="2">
    <source>
        <dbReference type="EMBL" id="MDW2799073.1"/>
    </source>
</evidence>
<feature type="transmembrane region" description="Helical" evidence="1">
    <location>
        <begin position="115"/>
        <end position="138"/>
    </location>
</feature>
<dbReference type="PANTHER" id="PTHR11328">
    <property type="entry name" value="MAJOR FACILITATOR SUPERFAMILY DOMAIN-CONTAINING PROTEIN"/>
    <property type="match status" value="1"/>
</dbReference>
<dbReference type="RefSeq" id="WP_318065262.1">
    <property type="nucleotide sequence ID" value="NZ_JAWONS010000240.1"/>
</dbReference>
<dbReference type="InterPro" id="IPR039672">
    <property type="entry name" value="MFS_2"/>
</dbReference>
<proteinExistence type="predicted"/>
<feature type="transmembrane region" description="Helical" evidence="1">
    <location>
        <begin position="150"/>
        <end position="175"/>
    </location>
</feature>
<keyword evidence="1" id="KW-0812">Transmembrane</keyword>
<feature type="transmembrane region" description="Helical" evidence="1">
    <location>
        <begin position="82"/>
        <end position="103"/>
    </location>
</feature>
<comment type="caution">
    <text evidence="2">The sequence shown here is derived from an EMBL/GenBank/DDBJ whole genome shotgun (WGS) entry which is preliminary data.</text>
</comment>
<feature type="transmembrane region" description="Helical" evidence="1">
    <location>
        <begin position="406"/>
        <end position="425"/>
    </location>
</feature>
<feature type="transmembrane region" description="Helical" evidence="1">
    <location>
        <begin position="344"/>
        <end position="362"/>
    </location>
</feature>
<keyword evidence="1" id="KW-1133">Transmembrane helix</keyword>
<sequence length="486" mass="53359">MNGQGEMRRASMLQLIMAGTLCVAVNIYISYTGYISYYLTNVIGFGVVMAGSFVTMFRIWDAFTDVGMGILVDRTNTKWGKFRPYMAIGGIGAFIISNIMIYVPPHIPEGNVRKYIFILIYMLFVLFTTMQASGLRAAAQVMTEDPKQRVTYGMINGIFLTILYSAIPILVFSYIMPLTRGFNLEFFKKLLLITSTVSLVCTILSIIAFSGKDMKKTEKDGLKKDKFNFKDAILLLKSNRPLQLLVLSAGTDKLATVLQGNATVVVIMYAIVAGNSRLSSAANSYTMIPSILMILLGLGAVGRKFGAKRSLWFSSWGGILVGVLSIALWIFGNPSTLSFPGYEGFHGWTFFTIGYLILWCIMKGLNLVATNSLNPMLADVIDYEYYCSGKYCPGTIGAVFNLADKIISSIGPTVVAILCAMIGFSKELPSVDTAYSGSLFAIGLLGMYGLSLVGLIVNVISLKFYDLTPERMAEVRKGIAERKVEE</sequence>
<evidence type="ECO:0000256" key="1">
    <source>
        <dbReference type="SAM" id="Phobius"/>
    </source>
</evidence>
<feature type="transmembrane region" description="Helical" evidence="1">
    <location>
        <begin position="313"/>
        <end position="332"/>
    </location>
</feature>
<dbReference type="Proteomes" id="UP001276854">
    <property type="component" value="Unassembled WGS sequence"/>
</dbReference>
<feature type="transmembrane region" description="Helical" evidence="1">
    <location>
        <begin position="12"/>
        <end position="31"/>
    </location>
</feature>
<gene>
    <name evidence="2" type="ORF">RZO55_15990</name>
</gene>
<accession>A0ABU4GNA2</accession>
<keyword evidence="3" id="KW-1185">Reference proteome</keyword>